<proteinExistence type="predicted"/>
<evidence type="ECO:0000313" key="2">
    <source>
        <dbReference type="EMBL" id="MCM6778691.1"/>
    </source>
</evidence>
<keyword evidence="1" id="KW-0812">Transmembrane</keyword>
<evidence type="ECO:0000313" key="3">
    <source>
        <dbReference type="Proteomes" id="UP001139157"/>
    </source>
</evidence>
<dbReference type="AlphaFoldDB" id="A0A9X2J339"/>
<dbReference type="RefSeq" id="WP_251918215.1">
    <property type="nucleotide sequence ID" value="NZ_JAMRXG010000025.1"/>
</dbReference>
<gene>
    <name evidence="2" type="ORF">NDR86_34935</name>
</gene>
<protein>
    <recommendedName>
        <fullName evidence="4">DUF3817 domain-containing protein</fullName>
    </recommendedName>
</protein>
<dbReference type="EMBL" id="JAMRXG010000025">
    <property type="protein sequence ID" value="MCM6778691.1"/>
    <property type="molecule type" value="Genomic_DNA"/>
</dbReference>
<sequence>MGTSLRPLQIAAGVEMLSLLVLLLNLATVHYPAVASLLGPTHGCAYLVCIIYTFRRKDATPATRATSLIPGIGGMLTLRRFLAMGRVESARV</sequence>
<keyword evidence="1" id="KW-1133">Transmembrane helix</keyword>
<accession>A0A9X2J339</accession>
<name>A0A9X2J339_9NOCA</name>
<keyword evidence="3" id="KW-1185">Reference proteome</keyword>
<evidence type="ECO:0000256" key="1">
    <source>
        <dbReference type="SAM" id="Phobius"/>
    </source>
</evidence>
<feature type="transmembrane region" description="Helical" evidence="1">
    <location>
        <begin position="33"/>
        <end position="54"/>
    </location>
</feature>
<dbReference type="Proteomes" id="UP001139157">
    <property type="component" value="Unassembled WGS sequence"/>
</dbReference>
<reference evidence="2" key="1">
    <citation type="submission" date="2022-06" db="EMBL/GenBank/DDBJ databases">
        <title>Novel species in genus nocardia.</title>
        <authorList>
            <person name="Li F."/>
        </authorList>
    </citation>
    <scope>NUCLEOTIDE SEQUENCE</scope>
    <source>
        <strain evidence="2">CDC141</strain>
    </source>
</reference>
<keyword evidence="1" id="KW-0472">Membrane</keyword>
<comment type="caution">
    <text evidence="2">The sequence shown here is derived from an EMBL/GenBank/DDBJ whole genome shotgun (WGS) entry which is preliminary data.</text>
</comment>
<evidence type="ECO:0008006" key="4">
    <source>
        <dbReference type="Google" id="ProtNLM"/>
    </source>
</evidence>
<organism evidence="2 3">
    <name type="scientific">Nocardia pulmonis</name>
    <dbReference type="NCBI Taxonomy" id="2951408"/>
    <lineage>
        <taxon>Bacteria</taxon>
        <taxon>Bacillati</taxon>
        <taxon>Actinomycetota</taxon>
        <taxon>Actinomycetes</taxon>
        <taxon>Mycobacteriales</taxon>
        <taxon>Nocardiaceae</taxon>
        <taxon>Nocardia</taxon>
    </lineage>
</organism>
<feature type="transmembrane region" description="Helical" evidence="1">
    <location>
        <begin position="7"/>
        <end position="27"/>
    </location>
</feature>